<evidence type="ECO:0000256" key="1">
    <source>
        <dbReference type="PROSITE-ProRule" id="PRU00453"/>
    </source>
</evidence>
<dbReference type="InterPro" id="IPR007529">
    <property type="entry name" value="Znf_HIT"/>
</dbReference>
<feature type="region of interest" description="Disordered" evidence="2">
    <location>
        <begin position="108"/>
        <end position="170"/>
    </location>
</feature>
<evidence type="ECO:0000313" key="4">
    <source>
        <dbReference type="EMBL" id="KAK8858452.1"/>
    </source>
</evidence>
<dbReference type="EMBL" id="JBCAWK010000005">
    <property type="protein sequence ID" value="KAK8858452.1"/>
    <property type="molecule type" value="Genomic_DNA"/>
</dbReference>
<dbReference type="Pfam" id="PF04438">
    <property type="entry name" value="zf-HIT"/>
    <property type="match status" value="1"/>
</dbReference>
<keyword evidence="1" id="KW-0479">Metal-binding</keyword>
<dbReference type="GO" id="GO:0008270">
    <property type="term" value="F:zinc ion binding"/>
    <property type="evidence" value="ECO:0007669"/>
    <property type="project" value="UniProtKB-UniRule"/>
</dbReference>
<comment type="caution">
    <text evidence="4">The sequence shown here is derived from an EMBL/GenBank/DDBJ whole genome shotgun (WGS) entry which is preliminary data.</text>
</comment>
<feature type="domain" description="HIT-type" evidence="3">
    <location>
        <begin position="47"/>
        <end position="79"/>
    </location>
</feature>
<reference evidence="4 5" key="1">
    <citation type="journal article" date="2024" name="bioRxiv">
        <title>Comparative genomics of Cryptococcus and Kwoniella reveals pathogenesis evolution and contrasting karyotype dynamics via intercentromeric recombination or chromosome fusion.</title>
        <authorList>
            <person name="Coelho M.A."/>
            <person name="David-Palma M."/>
            <person name="Shea T."/>
            <person name="Bowers K."/>
            <person name="McGinley-Smith S."/>
            <person name="Mohammad A.W."/>
            <person name="Gnirke A."/>
            <person name="Yurkov A.M."/>
            <person name="Nowrousian M."/>
            <person name="Sun S."/>
            <person name="Cuomo C.A."/>
            <person name="Heitman J."/>
        </authorList>
    </citation>
    <scope>NUCLEOTIDE SEQUENCE [LARGE SCALE GENOMIC DNA]</scope>
    <source>
        <strain evidence="4 5">CBS 13917</strain>
    </source>
</reference>
<gene>
    <name evidence="4" type="ORF">IAR55_002679</name>
</gene>
<dbReference type="KEGG" id="kne:92179937"/>
<dbReference type="Proteomes" id="UP001388673">
    <property type="component" value="Unassembled WGS sequence"/>
</dbReference>
<dbReference type="Gene3D" id="3.30.60.190">
    <property type="match status" value="1"/>
</dbReference>
<keyword evidence="1" id="KW-0863">Zinc-finger</keyword>
<keyword evidence="1" id="KW-0862">Zinc</keyword>
<dbReference type="AlphaFoldDB" id="A0AAW0YZW2"/>
<protein>
    <recommendedName>
        <fullName evidence="3">HIT-type domain-containing protein</fullName>
    </recommendedName>
</protein>
<keyword evidence="5" id="KW-1185">Reference proteome</keyword>
<evidence type="ECO:0000259" key="3">
    <source>
        <dbReference type="PROSITE" id="PS51083"/>
    </source>
</evidence>
<dbReference type="GeneID" id="92179937"/>
<organism evidence="4 5">
    <name type="scientific">Kwoniella newhampshirensis</name>
    <dbReference type="NCBI Taxonomy" id="1651941"/>
    <lineage>
        <taxon>Eukaryota</taxon>
        <taxon>Fungi</taxon>
        <taxon>Dikarya</taxon>
        <taxon>Basidiomycota</taxon>
        <taxon>Agaricomycotina</taxon>
        <taxon>Tremellomycetes</taxon>
        <taxon>Tremellales</taxon>
        <taxon>Cryptococcaceae</taxon>
        <taxon>Kwoniella</taxon>
    </lineage>
</organism>
<evidence type="ECO:0000256" key="2">
    <source>
        <dbReference type="SAM" id="MobiDB-lite"/>
    </source>
</evidence>
<sequence>MFIDNHDYPLDQSSFFINTTPTADSKYRDSATALVSMAPKKLSVQLCQVCSSQPSKYRCSACLVRYCSVPCYKEHKVTCWTTTSQPQPPAPEPAPLLREEDTLLEPAPEPELETQPATQPQDESNTSPSPHPQLQTTQTTTQAPLKPLTSLLWPPEPDSSIFTDPLKREDPKPLRREELLQIATSPPLRSLLSSTTLPQILRLLDDLPPSARHSMLSRLLGLDTSTLSQPAGTSRSFLTGRESPPPLGELLDTLAQSHGQAYRREGNADRDVELGWWLRGSGGEKVWIGEEEKKVMRLFAGSVCTAIDGSGEVAWGQGGLEWEV</sequence>
<dbReference type="SUPFAM" id="SSF144232">
    <property type="entry name" value="HIT/MYND zinc finger-like"/>
    <property type="match status" value="1"/>
</dbReference>
<proteinExistence type="predicted"/>
<dbReference type="RefSeq" id="XP_066803293.1">
    <property type="nucleotide sequence ID" value="XM_066945792.1"/>
</dbReference>
<accession>A0AAW0YZW2</accession>
<dbReference type="CDD" id="cd23024">
    <property type="entry name" value="zf-HIT_ZNHIT2-3"/>
    <property type="match status" value="1"/>
</dbReference>
<feature type="compositionally biased region" description="Low complexity" evidence="2">
    <location>
        <begin position="113"/>
        <end position="149"/>
    </location>
</feature>
<evidence type="ECO:0000313" key="5">
    <source>
        <dbReference type="Proteomes" id="UP001388673"/>
    </source>
</evidence>
<name>A0AAW0YZW2_9TREE</name>
<dbReference type="PROSITE" id="PS51083">
    <property type="entry name" value="ZF_HIT"/>
    <property type="match status" value="1"/>
</dbReference>